<dbReference type="SUPFAM" id="SSF52266">
    <property type="entry name" value="SGNH hydrolase"/>
    <property type="match status" value="1"/>
</dbReference>
<dbReference type="EnsemblMetazoa" id="XM_030983168">
    <property type="protein sequence ID" value="XP_030839028"/>
    <property type="gene ID" value="LOC105441665"/>
</dbReference>
<organism evidence="2 3">
    <name type="scientific">Strongylocentrotus purpuratus</name>
    <name type="common">Purple sea urchin</name>
    <dbReference type="NCBI Taxonomy" id="7668"/>
    <lineage>
        <taxon>Eukaryota</taxon>
        <taxon>Metazoa</taxon>
        <taxon>Echinodermata</taxon>
        <taxon>Eleutherozoa</taxon>
        <taxon>Echinozoa</taxon>
        <taxon>Echinoidea</taxon>
        <taxon>Euechinoidea</taxon>
        <taxon>Echinacea</taxon>
        <taxon>Camarodonta</taxon>
        <taxon>Echinidea</taxon>
        <taxon>Strongylocentrotidae</taxon>
        <taxon>Strongylocentrotus</taxon>
    </lineage>
</organism>
<evidence type="ECO:0000259" key="1">
    <source>
        <dbReference type="Pfam" id="PF13472"/>
    </source>
</evidence>
<dbReference type="OMA" id="SKTIEHA"/>
<proteinExistence type="predicted"/>
<dbReference type="InterPro" id="IPR013830">
    <property type="entry name" value="SGNH_hydro"/>
</dbReference>
<dbReference type="RefSeq" id="XP_030839028.1">
    <property type="nucleotide sequence ID" value="XM_030983168.1"/>
</dbReference>
<dbReference type="AlphaFoldDB" id="A0A7M7NT68"/>
<protein>
    <recommendedName>
        <fullName evidence="1">SGNH hydrolase-type esterase domain-containing protein</fullName>
    </recommendedName>
</protein>
<reference evidence="2" key="2">
    <citation type="submission" date="2021-01" db="UniProtKB">
        <authorList>
            <consortium name="EnsemblMetazoa"/>
        </authorList>
    </citation>
    <scope>IDENTIFICATION</scope>
</reference>
<dbReference type="Pfam" id="PF13472">
    <property type="entry name" value="Lipase_GDSL_2"/>
    <property type="match status" value="1"/>
</dbReference>
<reference evidence="3" key="1">
    <citation type="submission" date="2015-02" db="EMBL/GenBank/DDBJ databases">
        <title>Genome sequencing for Strongylocentrotus purpuratus.</title>
        <authorList>
            <person name="Murali S."/>
            <person name="Liu Y."/>
            <person name="Vee V."/>
            <person name="English A."/>
            <person name="Wang M."/>
            <person name="Skinner E."/>
            <person name="Han Y."/>
            <person name="Muzny D.M."/>
            <person name="Worley K.C."/>
            <person name="Gibbs R.A."/>
        </authorList>
    </citation>
    <scope>NUCLEOTIDE SEQUENCE</scope>
</reference>
<evidence type="ECO:0000313" key="2">
    <source>
        <dbReference type="EnsemblMetazoa" id="XP_030839028"/>
    </source>
</evidence>
<evidence type="ECO:0000313" key="3">
    <source>
        <dbReference type="Proteomes" id="UP000007110"/>
    </source>
</evidence>
<feature type="domain" description="SGNH hydrolase-type esterase" evidence="1">
    <location>
        <begin position="120"/>
        <end position="220"/>
    </location>
</feature>
<name>A0A7M7NT68_STRPU</name>
<dbReference type="Gene3D" id="3.40.50.1110">
    <property type="entry name" value="SGNH hydrolase"/>
    <property type="match status" value="1"/>
</dbReference>
<sequence>MLLYFQESIQSTHRLRYIGAEITSSLLLLSQTAHNMATHGTGRRGRAQVWSKLGPSGKQNKMFCKPIDRIRKLACIFGDSQLRGVVQEAVPLPTHPRWQFIVSSTPGGTCGHIELEFKSFVFPCRPDLIVVEAGTNNLRQPVEEAEMEFRHLLRIARKTCEVVAISILPRLDGLGYVVPSFNAAFQRSAREEGASWVDLTDRFPVQELRLWAYDGVHLSDCTGMPRLTAAVAEVCSQ</sequence>
<dbReference type="OrthoDB" id="8952497at2759"/>
<accession>A0A7M7NT68</accession>
<dbReference type="InParanoid" id="A0A7M7NT68"/>
<keyword evidence="3" id="KW-1185">Reference proteome</keyword>
<dbReference type="CDD" id="cd00229">
    <property type="entry name" value="SGNH_hydrolase"/>
    <property type="match status" value="1"/>
</dbReference>
<dbReference type="GeneID" id="105441665"/>
<dbReference type="InterPro" id="IPR036514">
    <property type="entry name" value="SGNH_hydro_sf"/>
</dbReference>
<dbReference type="Proteomes" id="UP000007110">
    <property type="component" value="Unassembled WGS sequence"/>
</dbReference>
<dbReference type="KEGG" id="spu:105441665"/>